<evidence type="ECO:0000313" key="3">
    <source>
        <dbReference type="Proteomes" id="UP000460298"/>
    </source>
</evidence>
<evidence type="ECO:0000313" key="2">
    <source>
        <dbReference type="EMBL" id="KAB2929572.1"/>
    </source>
</evidence>
<dbReference type="PANTHER" id="PTHR43685">
    <property type="entry name" value="GLYCOSYLTRANSFERASE"/>
    <property type="match status" value="1"/>
</dbReference>
<reference evidence="2 3" key="1">
    <citation type="submission" date="2019-10" db="EMBL/GenBank/DDBJ databases">
        <title>Extracellular Electron Transfer in a Candidatus Methanoperedens spp. Enrichment Culture.</title>
        <authorList>
            <person name="Berger S."/>
            <person name="Rangel Shaw D."/>
            <person name="Berben T."/>
            <person name="In 'T Zandt M."/>
            <person name="Frank J."/>
            <person name="Reimann J."/>
            <person name="Jetten M.S.M."/>
            <person name="Welte C.U."/>
        </authorList>
    </citation>
    <scope>NUCLEOTIDE SEQUENCE [LARGE SCALE GENOMIC DNA]</scope>
    <source>
        <strain evidence="2">SB12</strain>
    </source>
</reference>
<dbReference type="InterPro" id="IPR050834">
    <property type="entry name" value="Glycosyltransf_2"/>
</dbReference>
<proteinExistence type="predicted"/>
<dbReference type="SUPFAM" id="SSF53448">
    <property type="entry name" value="Nucleotide-diphospho-sugar transferases"/>
    <property type="match status" value="1"/>
</dbReference>
<dbReference type="Gene3D" id="3.90.550.10">
    <property type="entry name" value="Spore Coat Polysaccharide Biosynthesis Protein SpsA, Chain A"/>
    <property type="match status" value="1"/>
</dbReference>
<feature type="domain" description="Glycosyltransferase 2-like" evidence="1">
    <location>
        <begin position="5"/>
        <end position="118"/>
    </location>
</feature>
<dbReference type="InterPro" id="IPR001173">
    <property type="entry name" value="Glyco_trans_2-like"/>
</dbReference>
<dbReference type="Proteomes" id="UP000460298">
    <property type="component" value="Unassembled WGS sequence"/>
</dbReference>
<sequence>MADVSVIIPVRKRPQLLKEALASVLAGTVLPDEILVVLDGPREELQADAAAAEEMRSLCRSGTTLTMLYGPGRGPALARNLGAARARHSLLAFLDSDDLWQPHKLQEQLEYMTERPHLHASHCAETWLKNGTSIPVPARLQPSPGRLFAESLEHCLVSASSVMIRRSTFFALGGFDPALRACEDYDLWIRYFLRHPMGMVPPIPLPHVVKRSGQWQQLSATRSIDRFRVQSLYKILQTEQLTDEQRGIVLIALKSKWNILNAQKKKYGFPDNADYDSLEKNIEPVLKAGKE</sequence>
<organism evidence="2 3">
    <name type="scientific">Leptonema illini</name>
    <dbReference type="NCBI Taxonomy" id="183"/>
    <lineage>
        <taxon>Bacteria</taxon>
        <taxon>Pseudomonadati</taxon>
        <taxon>Spirochaetota</taxon>
        <taxon>Spirochaetia</taxon>
        <taxon>Leptospirales</taxon>
        <taxon>Leptospiraceae</taxon>
        <taxon>Leptonema</taxon>
    </lineage>
</organism>
<comment type="caution">
    <text evidence="2">The sequence shown here is derived from an EMBL/GenBank/DDBJ whole genome shotgun (WGS) entry which is preliminary data.</text>
</comment>
<dbReference type="Pfam" id="PF00535">
    <property type="entry name" value="Glycos_transf_2"/>
    <property type="match status" value="1"/>
</dbReference>
<dbReference type="CDD" id="cd00761">
    <property type="entry name" value="Glyco_tranf_GTA_type"/>
    <property type="match status" value="1"/>
</dbReference>
<name>A0A833GY83_9LEPT</name>
<evidence type="ECO:0000259" key="1">
    <source>
        <dbReference type="Pfam" id="PF00535"/>
    </source>
</evidence>
<gene>
    <name evidence="2" type="ORF">F9K24_19465</name>
</gene>
<dbReference type="GO" id="GO:0016740">
    <property type="term" value="F:transferase activity"/>
    <property type="evidence" value="ECO:0007669"/>
    <property type="project" value="UniProtKB-KW"/>
</dbReference>
<dbReference type="InterPro" id="IPR029044">
    <property type="entry name" value="Nucleotide-diphossugar_trans"/>
</dbReference>
<dbReference type="EMBL" id="WBUI01000029">
    <property type="protein sequence ID" value="KAB2929572.1"/>
    <property type="molecule type" value="Genomic_DNA"/>
</dbReference>
<dbReference type="PANTHER" id="PTHR43685:SF2">
    <property type="entry name" value="GLYCOSYLTRANSFERASE 2-LIKE DOMAIN-CONTAINING PROTEIN"/>
    <property type="match status" value="1"/>
</dbReference>
<accession>A0A833GY83</accession>
<dbReference type="AlphaFoldDB" id="A0A833GY83"/>
<keyword evidence="2" id="KW-0808">Transferase</keyword>
<protein>
    <submittedName>
        <fullName evidence="2">Glycosyltransferase family 2 protein</fullName>
    </submittedName>
</protein>